<name>A0A7X1PJ26_9PSED</name>
<accession>A0A7X1PJ26</accession>
<protein>
    <submittedName>
        <fullName evidence="2">Uncharacterized protein</fullName>
    </submittedName>
</protein>
<organism evidence="2 3">
    <name type="scientific">Pseudomonas piscis</name>
    <dbReference type="NCBI Taxonomy" id="2614538"/>
    <lineage>
        <taxon>Bacteria</taxon>
        <taxon>Pseudomonadati</taxon>
        <taxon>Pseudomonadota</taxon>
        <taxon>Gammaproteobacteria</taxon>
        <taxon>Pseudomonadales</taxon>
        <taxon>Pseudomonadaceae</taxon>
        <taxon>Pseudomonas</taxon>
    </lineage>
</organism>
<feature type="transmembrane region" description="Helical" evidence="1">
    <location>
        <begin position="42"/>
        <end position="64"/>
    </location>
</feature>
<reference evidence="2 3" key="1">
    <citation type="submission" date="2019-10" db="EMBL/GenBank/DDBJ databases">
        <title>Pseudomonas dajingensis sp. nov., isolated from the profound head ulcers of farmed Murray cod (Maccullochella peelii peelii).</title>
        <authorList>
            <person name="Liu Y."/>
        </authorList>
    </citation>
    <scope>NUCLEOTIDE SEQUENCE [LARGE SCALE GENOMIC DNA]</scope>
    <source>
        <strain evidence="2 3">MC042</strain>
    </source>
</reference>
<evidence type="ECO:0000313" key="2">
    <source>
        <dbReference type="EMBL" id="MQA51753.1"/>
    </source>
</evidence>
<sequence length="154" mass="16403">MPTLTTDMQLYSVASLLRRGQALDQLSTGLTLLGGLYGLGQYLLASVTLAGLLLSLALVALGVVEKYLALRVAFDADLFQRVADAATSLEHSTRALDQALSSLGLQPVEHGGRPWHERSQGALGLLRRQALLLATQVLVLLSVILISPWLAFAG</sequence>
<evidence type="ECO:0000313" key="3">
    <source>
        <dbReference type="Proteomes" id="UP000486534"/>
    </source>
</evidence>
<dbReference type="EMBL" id="WHUV01000001">
    <property type="protein sequence ID" value="MQA51753.1"/>
    <property type="molecule type" value="Genomic_DNA"/>
</dbReference>
<feature type="transmembrane region" description="Helical" evidence="1">
    <location>
        <begin position="130"/>
        <end position="152"/>
    </location>
</feature>
<comment type="caution">
    <text evidence="2">The sequence shown here is derived from an EMBL/GenBank/DDBJ whole genome shotgun (WGS) entry which is preliminary data.</text>
</comment>
<dbReference type="AlphaFoldDB" id="A0A7X1PJ26"/>
<keyword evidence="1" id="KW-0812">Transmembrane</keyword>
<keyword evidence="1" id="KW-1133">Transmembrane helix</keyword>
<evidence type="ECO:0000256" key="1">
    <source>
        <dbReference type="SAM" id="Phobius"/>
    </source>
</evidence>
<gene>
    <name evidence="2" type="ORF">GDH07_00295</name>
</gene>
<dbReference type="Proteomes" id="UP000486534">
    <property type="component" value="Unassembled WGS sequence"/>
</dbReference>
<dbReference type="RefSeq" id="WP_152896446.1">
    <property type="nucleotide sequence ID" value="NZ_WHUV01000001.1"/>
</dbReference>
<proteinExistence type="predicted"/>
<keyword evidence="1" id="KW-0472">Membrane</keyword>